<evidence type="ECO:0000313" key="1">
    <source>
        <dbReference type="EMBL" id="KKM06242.1"/>
    </source>
</evidence>
<comment type="caution">
    <text evidence="1">The sequence shown here is derived from an EMBL/GenBank/DDBJ whole genome shotgun (WGS) entry which is preliminary data.</text>
</comment>
<feature type="non-terminal residue" evidence="1">
    <location>
        <position position="1"/>
    </location>
</feature>
<protein>
    <submittedName>
        <fullName evidence="1">Uncharacterized protein</fullName>
    </submittedName>
</protein>
<reference evidence="1" key="1">
    <citation type="journal article" date="2015" name="Nature">
        <title>Complex archaea that bridge the gap between prokaryotes and eukaryotes.</title>
        <authorList>
            <person name="Spang A."/>
            <person name="Saw J.H."/>
            <person name="Jorgensen S.L."/>
            <person name="Zaremba-Niedzwiedzka K."/>
            <person name="Martijn J."/>
            <person name="Lind A.E."/>
            <person name="van Eijk R."/>
            <person name="Schleper C."/>
            <person name="Guy L."/>
            <person name="Ettema T.J."/>
        </authorList>
    </citation>
    <scope>NUCLEOTIDE SEQUENCE</scope>
</reference>
<organism evidence="1">
    <name type="scientific">marine sediment metagenome</name>
    <dbReference type="NCBI Taxonomy" id="412755"/>
    <lineage>
        <taxon>unclassified sequences</taxon>
        <taxon>metagenomes</taxon>
        <taxon>ecological metagenomes</taxon>
    </lineage>
</organism>
<sequence>SSRALDHRGERKRVLLKEDMYLNLLSLMEKDWIKLLNDEEVRLSLRSVQYEYVRKQGMPTKFRIFSTKHKDSDIVEGLVRAAWLANQKHINISIDYV</sequence>
<proteinExistence type="predicted"/>
<name>A0A0F9HSR9_9ZZZZ</name>
<accession>A0A0F9HSR9</accession>
<dbReference type="AlphaFoldDB" id="A0A0F9HSR9"/>
<dbReference type="EMBL" id="LAZR01016042">
    <property type="protein sequence ID" value="KKM06242.1"/>
    <property type="molecule type" value="Genomic_DNA"/>
</dbReference>
<gene>
    <name evidence="1" type="ORF">LCGC14_1746010</name>
</gene>